<dbReference type="Proteomes" id="UP001233999">
    <property type="component" value="Unassembled WGS sequence"/>
</dbReference>
<name>A0AAD7ZA12_DIPPU</name>
<evidence type="ECO:0000313" key="1">
    <source>
        <dbReference type="EMBL" id="KAJ9576347.1"/>
    </source>
</evidence>
<protein>
    <submittedName>
        <fullName evidence="1">Uncharacterized protein</fullName>
    </submittedName>
</protein>
<sequence length="53" mass="5605">SDEKIDAPRAGNIGASSLHEHLAVVLTFTGTSMKEIEGTHRSEGSRPLAICTL</sequence>
<reference evidence="1" key="2">
    <citation type="submission" date="2023-05" db="EMBL/GenBank/DDBJ databases">
        <authorList>
            <person name="Fouks B."/>
        </authorList>
    </citation>
    <scope>NUCLEOTIDE SEQUENCE</scope>
    <source>
        <strain evidence="1">Stay&amp;Tobe</strain>
        <tissue evidence="1">Testes</tissue>
    </source>
</reference>
<gene>
    <name evidence="1" type="ORF">L9F63_006792</name>
</gene>
<proteinExistence type="predicted"/>
<comment type="caution">
    <text evidence="1">The sequence shown here is derived from an EMBL/GenBank/DDBJ whole genome shotgun (WGS) entry which is preliminary data.</text>
</comment>
<keyword evidence="2" id="KW-1185">Reference proteome</keyword>
<organism evidence="1 2">
    <name type="scientific">Diploptera punctata</name>
    <name type="common">Pacific beetle cockroach</name>
    <dbReference type="NCBI Taxonomy" id="6984"/>
    <lineage>
        <taxon>Eukaryota</taxon>
        <taxon>Metazoa</taxon>
        <taxon>Ecdysozoa</taxon>
        <taxon>Arthropoda</taxon>
        <taxon>Hexapoda</taxon>
        <taxon>Insecta</taxon>
        <taxon>Pterygota</taxon>
        <taxon>Neoptera</taxon>
        <taxon>Polyneoptera</taxon>
        <taxon>Dictyoptera</taxon>
        <taxon>Blattodea</taxon>
        <taxon>Blaberoidea</taxon>
        <taxon>Blaberidae</taxon>
        <taxon>Diplopterinae</taxon>
        <taxon>Diploptera</taxon>
    </lineage>
</organism>
<dbReference type="AlphaFoldDB" id="A0AAD7ZA12"/>
<feature type="non-terminal residue" evidence="1">
    <location>
        <position position="1"/>
    </location>
</feature>
<reference evidence="1" key="1">
    <citation type="journal article" date="2023" name="IScience">
        <title>Live-bearing cockroach genome reveals convergent evolutionary mechanisms linked to viviparity in insects and beyond.</title>
        <authorList>
            <person name="Fouks B."/>
            <person name="Harrison M.C."/>
            <person name="Mikhailova A.A."/>
            <person name="Marchal E."/>
            <person name="English S."/>
            <person name="Carruthers M."/>
            <person name="Jennings E.C."/>
            <person name="Chiamaka E.L."/>
            <person name="Frigard R.A."/>
            <person name="Pippel M."/>
            <person name="Attardo G.M."/>
            <person name="Benoit J.B."/>
            <person name="Bornberg-Bauer E."/>
            <person name="Tobe S.S."/>
        </authorList>
    </citation>
    <scope>NUCLEOTIDE SEQUENCE</scope>
    <source>
        <strain evidence="1">Stay&amp;Tobe</strain>
    </source>
</reference>
<evidence type="ECO:0000313" key="2">
    <source>
        <dbReference type="Proteomes" id="UP001233999"/>
    </source>
</evidence>
<dbReference type="EMBL" id="JASPKZ010009799">
    <property type="protein sequence ID" value="KAJ9576347.1"/>
    <property type="molecule type" value="Genomic_DNA"/>
</dbReference>
<feature type="non-terminal residue" evidence="1">
    <location>
        <position position="53"/>
    </location>
</feature>
<accession>A0AAD7ZA12</accession>